<proteinExistence type="predicted"/>
<reference evidence="1 2" key="2">
    <citation type="journal article" date="2016" name="Microb. Ecol.">
        <title>Genome Characteristics of a Novel Type I Methanotroph (Sn10-6) Isolated from a Flooded Indian Rice Field.</title>
        <authorList>
            <person name="Rahalkar M.C."/>
            <person name="Pandit P.S."/>
            <person name="Dhakephalkar P.K."/>
            <person name="Pore S."/>
            <person name="Arora P."/>
            <person name="Kapse N."/>
        </authorList>
    </citation>
    <scope>NUCLEOTIDE SEQUENCE [LARGE SCALE GENOMIC DNA]</scope>
    <source>
        <strain evidence="1 2">Sn10-6</strain>
    </source>
</reference>
<evidence type="ECO:0000313" key="2">
    <source>
        <dbReference type="Proteomes" id="UP000033684"/>
    </source>
</evidence>
<dbReference type="AlphaFoldDB" id="A0A0F3IJD7"/>
<gene>
    <name evidence="1" type="ORF">VZ94_08420</name>
</gene>
<dbReference type="Proteomes" id="UP000033684">
    <property type="component" value="Unassembled WGS sequence"/>
</dbReference>
<name>A0A0F3IJD7_9GAMM</name>
<dbReference type="EMBL" id="LAJX01000080">
    <property type="protein sequence ID" value="KJV06885.1"/>
    <property type="molecule type" value="Genomic_DNA"/>
</dbReference>
<keyword evidence="2" id="KW-1185">Reference proteome</keyword>
<accession>A0A0F3IJD7</accession>
<comment type="caution">
    <text evidence="1">The sequence shown here is derived from an EMBL/GenBank/DDBJ whole genome shotgun (WGS) entry which is preliminary data.</text>
</comment>
<sequence>MLGIAMRGFAEELGLVLEVTAMGTQHQMKTNRKALANAEFFVQPLRNEGGNVAATKHSDAPC</sequence>
<protein>
    <submittedName>
        <fullName evidence="1">Uncharacterized protein</fullName>
    </submittedName>
</protein>
<evidence type="ECO:0000313" key="1">
    <source>
        <dbReference type="EMBL" id="KJV06885.1"/>
    </source>
</evidence>
<reference evidence="2" key="1">
    <citation type="submission" date="2015-03" db="EMBL/GenBank/DDBJ databases">
        <title>Draft genome sequence of a novel methanotroph (Sn10-6) isolated from flooded ricefield rhizosphere in India.</title>
        <authorList>
            <person name="Pandit P.S."/>
            <person name="Pore S.D."/>
            <person name="Arora P."/>
            <person name="Kapse N.G."/>
            <person name="Dhakephalkar P.K."/>
            <person name="Rahalkar M.C."/>
        </authorList>
    </citation>
    <scope>NUCLEOTIDE SEQUENCE [LARGE SCALE GENOMIC DNA]</scope>
    <source>
        <strain evidence="2">Sn10-6</strain>
    </source>
</reference>
<organism evidence="1 2">
    <name type="scientific">Methylocucumis oryzae</name>
    <dbReference type="NCBI Taxonomy" id="1632867"/>
    <lineage>
        <taxon>Bacteria</taxon>
        <taxon>Pseudomonadati</taxon>
        <taxon>Pseudomonadota</taxon>
        <taxon>Gammaproteobacteria</taxon>
        <taxon>Methylococcales</taxon>
        <taxon>Methylococcaceae</taxon>
        <taxon>Methylocucumis</taxon>
    </lineage>
</organism>